<dbReference type="InterPro" id="IPR006977">
    <property type="entry name" value="Yip1_dom"/>
</dbReference>
<keyword evidence="3 5" id="KW-1133">Transmembrane helix</keyword>
<evidence type="ECO:0000313" key="7">
    <source>
        <dbReference type="EMBL" id="GAA5159560.1"/>
    </source>
</evidence>
<evidence type="ECO:0000256" key="1">
    <source>
        <dbReference type="ARBA" id="ARBA00004141"/>
    </source>
</evidence>
<accession>A0ABP9QCE8</accession>
<feature type="transmembrane region" description="Helical" evidence="5">
    <location>
        <begin position="134"/>
        <end position="154"/>
    </location>
</feature>
<reference evidence="8" key="1">
    <citation type="journal article" date="2019" name="Int. J. Syst. Evol. Microbiol.">
        <title>The Global Catalogue of Microorganisms (GCM) 10K type strain sequencing project: providing services to taxonomists for standard genome sequencing and annotation.</title>
        <authorList>
            <consortium name="The Broad Institute Genomics Platform"/>
            <consortium name="The Broad Institute Genome Sequencing Center for Infectious Disease"/>
            <person name="Wu L."/>
            <person name="Ma J."/>
        </authorList>
    </citation>
    <scope>NUCLEOTIDE SEQUENCE [LARGE SCALE GENOMIC DNA]</scope>
    <source>
        <strain evidence="8">JCM 18715</strain>
    </source>
</reference>
<sequence length="275" mass="28499">MNLVERAKNILLSPKTEWPVIEGETATVKSIYLEYLVILAAIPAIATFIGMSLVGYSVLGMSIKTPLLAGIANLIVSYVLSLVMVFVVSLIADALAPSFGGQKNPISAFKLVAFSMTASMLGGIFSIIPALSMLGLLCSLYGIYVLYVGVAPLMKVPQDKAIGYTAVLIICAIVIGVVVGAISGIVGAVGMRGSAISMSTPDTTQQAPINISIDTPQGKVQIDTQKLDDMNKKMEEIGKQAEAAAASGDQKASMEAAAKALQAMGEALAAQSAAK</sequence>
<gene>
    <name evidence="7" type="ORF">GCM10025770_06060</name>
</gene>
<dbReference type="EMBL" id="BAABLD010000002">
    <property type="protein sequence ID" value="GAA5159560.1"/>
    <property type="molecule type" value="Genomic_DNA"/>
</dbReference>
<evidence type="ECO:0000259" key="6">
    <source>
        <dbReference type="Pfam" id="PF04893"/>
    </source>
</evidence>
<dbReference type="Pfam" id="PF04893">
    <property type="entry name" value="Yip1"/>
    <property type="match status" value="1"/>
</dbReference>
<comment type="subcellular location">
    <subcellularLocation>
        <location evidence="1">Membrane</location>
        <topology evidence="1">Multi-pass membrane protein</topology>
    </subcellularLocation>
</comment>
<evidence type="ECO:0000256" key="2">
    <source>
        <dbReference type="ARBA" id="ARBA00022692"/>
    </source>
</evidence>
<feature type="transmembrane region" description="Helical" evidence="5">
    <location>
        <begin position="35"/>
        <end position="59"/>
    </location>
</feature>
<keyword evidence="8" id="KW-1185">Reference proteome</keyword>
<feature type="transmembrane region" description="Helical" evidence="5">
    <location>
        <begin position="108"/>
        <end position="128"/>
    </location>
</feature>
<protein>
    <recommendedName>
        <fullName evidence="6">Yip1 domain-containing protein</fullName>
    </recommendedName>
</protein>
<evidence type="ECO:0000313" key="8">
    <source>
        <dbReference type="Proteomes" id="UP001500547"/>
    </source>
</evidence>
<keyword evidence="4 5" id="KW-0472">Membrane</keyword>
<dbReference type="RefSeq" id="WP_345531360.1">
    <property type="nucleotide sequence ID" value="NZ_BAABLD010000002.1"/>
</dbReference>
<keyword evidence="2 5" id="KW-0812">Transmembrane</keyword>
<proteinExistence type="predicted"/>
<feature type="transmembrane region" description="Helical" evidence="5">
    <location>
        <begin position="71"/>
        <end position="96"/>
    </location>
</feature>
<evidence type="ECO:0000256" key="5">
    <source>
        <dbReference type="SAM" id="Phobius"/>
    </source>
</evidence>
<name>A0ABP9QCE8_9RHOO</name>
<comment type="caution">
    <text evidence="7">The sequence shown here is derived from an EMBL/GenBank/DDBJ whole genome shotgun (WGS) entry which is preliminary data.</text>
</comment>
<organism evidence="7 8">
    <name type="scientific">Viridibacterium curvum</name>
    <dbReference type="NCBI Taxonomy" id="1101404"/>
    <lineage>
        <taxon>Bacteria</taxon>
        <taxon>Pseudomonadati</taxon>
        <taxon>Pseudomonadota</taxon>
        <taxon>Betaproteobacteria</taxon>
        <taxon>Rhodocyclales</taxon>
        <taxon>Rhodocyclaceae</taxon>
        <taxon>Viridibacterium</taxon>
    </lineage>
</organism>
<dbReference type="Proteomes" id="UP001500547">
    <property type="component" value="Unassembled WGS sequence"/>
</dbReference>
<evidence type="ECO:0000256" key="3">
    <source>
        <dbReference type="ARBA" id="ARBA00022989"/>
    </source>
</evidence>
<feature type="transmembrane region" description="Helical" evidence="5">
    <location>
        <begin position="166"/>
        <end position="191"/>
    </location>
</feature>
<evidence type="ECO:0000256" key="4">
    <source>
        <dbReference type="ARBA" id="ARBA00023136"/>
    </source>
</evidence>
<feature type="domain" description="Yip1" evidence="6">
    <location>
        <begin position="9"/>
        <end position="177"/>
    </location>
</feature>